<dbReference type="EMBL" id="JAYJLD010000050">
    <property type="protein sequence ID" value="MEB3103779.1"/>
    <property type="molecule type" value="Genomic_DNA"/>
</dbReference>
<comment type="caution">
    <text evidence="1">The sequence shown here is derived from an EMBL/GenBank/DDBJ whole genome shotgun (WGS) entry which is preliminary data.</text>
</comment>
<proteinExistence type="predicted"/>
<evidence type="ECO:0000313" key="2">
    <source>
        <dbReference type="Proteomes" id="UP001310386"/>
    </source>
</evidence>
<dbReference type="InterPro" id="IPR027396">
    <property type="entry name" value="DsrEFH-like"/>
</dbReference>
<dbReference type="Proteomes" id="UP001310386">
    <property type="component" value="Unassembled WGS sequence"/>
</dbReference>
<sequence>MSTKLLVILSTAEKEKALSGLLYTANALKRGWLPEVKVVFFGPFEKLLVEDKDVREKAAEVLGKVTPVACKFISDNEGISDDIRNLGFDVDFVGKIISDYLMEGYVPMVF</sequence>
<dbReference type="SUPFAM" id="SSF75169">
    <property type="entry name" value="DsrEFH-like"/>
    <property type="match status" value="1"/>
</dbReference>
<accession>A0ABU5ZMP8</accession>
<dbReference type="RefSeq" id="WP_371755906.1">
    <property type="nucleotide sequence ID" value="NZ_JAYJLD010000050.1"/>
</dbReference>
<evidence type="ECO:0000313" key="1">
    <source>
        <dbReference type="EMBL" id="MEB3103779.1"/>
    </source>
</evidence>
<organism evidence="1 2">
    <name type="scientific">Ferviditalea candida</name>
    <dbReference type="NCBI Taxonomy" id="3108399"/>
    <lineage>
        <taxon>Bacteria</taxon>
        <taxon>Bacillati</taxon>
        <taxon>Bacillota</taxon>
        <taxon>Bacilli</taxon>
        <taxon>Bacillales</taxon>
        <taxon>Paenibacillaceae</taxon>
        <taxon>Ferviditalea</taxon>
    </lineage>
</organism>
<dbReference type="Gene3D" id="3.40.1260.10">
    <property type="entry name" value="DsrEFH-like"/>
    <property type="match status" value="1"/>
</dbReference>
<reference evidence="1" key="1">
    <citation type="submission" date="2023-12" db="EMBL/GenBank/DDBJ databases">
        <title>Fervidustalea candida gen. nov., sp. nov., a novel member of the family Paenibacillaceae isolated from a geothermal area.</title>
        <authorList>
            <person name="Li W.-J."/>
            <person name="Jiao J.-Y."/>
            <person name="Chen Y."/>
        </authorList>
    </citation>
    <scope>NUCLEOTIDE SEQUENCE</scope>
    <source>
        <strain evidence="1">SYSU GA230002</strain>
    </source>
</reference>
<evidence type="ECO:0008006" key="3">
    <source>
        <dbReference type="Google" id="ProtNLM"/>
    </source>
</evidence>
<keyword evidence="2" id="KW-1185">Reference proteome</keyword>
<protein>
    <recommendedName>
        <fullName evidence="3">DsrE/DsrF-like family protein</fullName>
    </recommendedName>
</protein>
<name>A0ABU5ZMP8_9BACL</name>
<gene>
    <name evidence="1" type="ORF">VF724_19365</name>
</gene>